<keyword evidence="3" id="KW-1185">Reference proteome</keyword>
<dbReference type="OrthoDB" id="5362532at2759"/>
<gene>
    <name evidence="2" type="ORF">P167DRAFT_567726</name>
</gene>
<feature type="compositionally biased region" description="Pro residues" evidence="1">
    <location>
        <begin position="64"/>
        <end position="79"/>
    </location>
</feature>
<evidence type="ECO:0000256" key="1">
    <source>
        <dbReference type="SAM" id="MobiDB-lite"/>
    </source>
</evidence>
<name>A0A3N4KHG2_9PEZI</name>
<protein>
    <submittedName>
        <fullName evidence="2">Uncharacterized protein</fullName>
    </submittedName>
</protein>
<sequence length="266" mass="28884">MGCCSSREPPPPPPPRGLSVDIIHQRAPLSPVERRPTLPPRLASLAEDQEAQIAGRDSHLSDGQPPPIPPKIPHLPPRPTSTELRNPERWQDVPSAVELAALNQNVPRVHLNRSKTSTLEFDPNPRPYPRAPTPELESNPTPIYNAMVTNHLAPGGLEHNHHPEAGIARYRSPVSDLDPEDIRARSLSPVSVIDPMSRQPSFAVGPRTGAHIELEAVGTHIELPATQEAGPHIELPAIPMGATVCGPVEMYHELDAGYGAVEMPTR</sequence>
<feature type="region of interest" description="Disordered" evidence="1">
    <location>
        <begin position="27"/>
        <end position="86"/>
    </location>
</feature>
<dbReference type="Proteomes" id="UP000277580">
    <property type="component" value="Unassembled WGS sequence"/>
</dbReference>
<evidence type="ECO:0000313" key="2">
    <source>
        <dbReference type="EMBL" id="RPB08779.1"/>
    </source>
</evidence>
<dbReference type="InParanoid" id="A0A3N4KHG2"/>
<dbReference type="AlphaFoldDB" id="A0A3N4KHG2"/>
<proteinExistence type="predicted"/>
<feature type="region of interest" description="Disordered" evidence="1">
    <location>
        <begin position="1"/>
        <end position="20"/>
    </location>
</feature>
<dbReference type="EMBL" id="ML119159">
    <property type="protein sequence ID" value="RPB08779.1"/>
    <property type="molecule type" value="Genomic_DNA"/>
</dbReference>
<evidence type="ECO:0000313" key="3">
    <source>
        <dbReference type="Proteomes" id="UP000277580"/>
    </source>
</evidence>
<accession>A0A3N4KHG2</accession>
<organism evidence="2 3">
    <name type="scientific">Morchella conica CCBAS932</name>
    <dbReference type="NCBI Taxonomy" id="1392247"/>
    <lineage>
        <taxon>Eukaryota</taxon>
        <taxon>Fungi</taxon>
        <taxon>Dikarya</taxon>
        <taxon>Ascomycota</taxon>
        <taxon>Pezizomycotina</taxon>
        <taxon>Pezizomycetes</taxon>
        <taxon>Pezizales</taxon>
        <taxon>Morchellaceae</taxon>
        <taxon>Morchella</taxon>
    </lineage>
</organism>
<reference evidence="2 3" key="1">
    <citation type="journal article" date="2018" name="Nat. Ecol. Evol.">
        <title>Pezizomycetes genomes reveal the molecular basis of ectomycorrhizal truffle lifestyle.</title>
        <authorList>
            <person name="Murat C."/>
            <person name="Payen T."/>
            <person name="Noel B."/>
            <person name="Kuo A."/>
            <person name="Morin E."/>
            <person name="Chen J."/>
            <person name="Kohler A."/>
            <person name="Krizsan K."/>
            <person name="Balestrini R."/>
            <person name="Da Silva C."/>
            <person name="Montanini B."/>
            <person name="Hainaut M."/>
            <person name="Levati E."/>
            <person name="Barry K.W."/>
            <person name="Belfiori B."/>
            <person name="Cichocki N."/>
            <person name="Clum A."/>
            <person name="Dockter R.B."/>
            <person name="Fauchery L."/>
            <person name="Guy J."/>
            <person name="Iotti M."/>
            <person name="Le Tacon F."/>
            <person name="Lindquist E.A."/>
            <person name="Lipzen A."/>
            <person name="Malagnac F."/>
            <person name="Mello A."/>
            <person name="Molinier V."/>
            <person name="Miyauchi S."/>
            <person name="Poulain J."/>
            <person name="Riccioni C."/>
            <person name="Rubini A."/>
            <person name="Sitrit Y."/>
            <person name="Splivallo R."/>
            <person name="Traeger S."/>
            <person name="Wang M."/>
            <person name="Zifcakova L."/>
            <person name="Wipf D."/>
            <person name="Zambonelli A."/>
            <person name="Paolocci F."/>
            <person name="Nowrousian M."/>
            <person name="Ottonello S."/>
            <person name="Baldrian P."/>
            <person name="Spatafora J.W."/>
            <person name="Henrissat B."/>
            <person name="Nagy L.G."/>
            <person name="Aury J.M."/>
            <person name="Wincker P."/>
            <person name="Grigoriev I.V."/>
            <person name="Bonfante P."/>
            <person name="Martin F.M."/>
        </authorList>
    </citation>
    <scope>NUCLEOTIDE SEQUENCE [LARGE SCALE GENOMIC DNA]</scope>
    <source>
        <strain evidence="2 3">CCBAS932</strain>
    </source>
</reference>